<feature type="transmembrane region" description="Helical" evidence="3">
    <location>
        <begin position="194"/>
        <end position="216"/>
    </location>
</feature>
<reference evidence="5 6" key="1">
    <citation type="submission" date="2020-07" db="EMBL/GenBank/DDBJ databases">
        <title>The yeast mating-type switching endonuclease HO is a domesticated member of an unorthodox homing genetic element family.</title>
        <authorList>
            <person name="Coughlan A.Y."/>
            <person name="Lombardi L."/>
            <person name="Braun-Galleani S."/>
            <person name="Martos A.R."/>
            <person name="Galeote V."/>
            <person name="Bigey F."/>
            <person name="Dequin S."/>
            <person name="Byrne K.P."/>
            <person name="Wolfe K.H."/>
        </authorList>
    </citation>
    <scope>NUCLEOTIDE SEQUENCE [LARGE SCALE GENOMIC DNA]</scope>
    <source>
        <strain evidence="5 6">NRRL Y-6702</strain>
    </source>
</reference>
<keyword evidence="6" id="KW-1185">Reference proteome</keyword>
<keyword evidence="3" id="KW-0472">Membrane</keyword>
<evidence type="ECO:0000256" key="3">
    <source>
        <dbReference type="SAM" id="Phobius"/>
    </source>
</evidence>
<feature type="transmembrane region" description="Helical" evidence="3">
    <location>
        <begin position="476"/>
        <end position="498"/>
    </location>
</feature>
<dbReference type="PANTHER" id="PTHR11360:SF295">
    <property type="entry name" value="TRANSPORTER MCH4-RELATED"/>
    <property type="match status" value="1"/>
</dbReference>
<dbReference type="InterPro" id="IPR011701">
    <property type="entry name" value="MFS"/>
</dbReference>
<proteinExistence type="inferred from homology"/>
<dbReference type="GeneID" id="59237471"/>
<evidence type="ECO:0000313" key="5">
    <source>
        <dbReference type="EMBL" id="QLG73712.1"/>
    </source>
</evidence>
<comment type="similarity">
    <text evidence="2">Belongs to the major facilitator superfamily. Monocarboxylate porter (TC 2.A.1.13) family.</text>
</comment>
<dbReference type="InterPro" id="IPR020846">
    <property type="entry name" value="MFS_dom"/>
</dbReference>
<feature type="transmembrane region" description="Helical" evidence="3">
    <location>
        <begin position="451"/>
        <end position="470"/>
    </location>
</feature>
<dbReference type="Proteomes" id="UP000509704">
    <property type="component" value="Chromosome 6"/>
</dbReference>
<protein>
    <recommendedName>
        <fullName evidence="4">Major facilitator superfamily (MFS) profile domain-containing protein</fullName>
    </recommendedName>
</protein>
<sequence length="506" mass="55062">MFPVNIVARPGRLLFSKSRSKKSSSLENAAIEMTNGNNSNSNLRSGYEGKPDVEDAILRKNNEVLVPQFSTSVITAEISNNENDVLLLDKDKEFPDGGMQAWLAVLGSFVGLIPVFGLMNSIGAIESYISKNQLANVAPSTISWIFSLYLSISFFSCILAGGYFDRNGSRMPLCIGTIAYVGGVMALANCSTVWQFILSFSVLTGTGSGILMTPLVSIVATWFFKKRATATSIATMGGSVGGIIFPVMLRNLYVEVGFQWAIRILGFICLSCLLVSILLAREKEIPVAQPFNSKRELLAWYLSSSFNWRYYLERNFFLVALGVALEESSLTTSATYLGSYALMRGNNETIAYALITVTNAVGILGRYIPGYVADRYMGRFNIVILTVSIAALSDFIIWLPFGGHIGALWAYVCVYGFSTGSILSLTPVCIGQISKTEDFGKRYSTAYCLQALLTLAVLPIGGSIIGGGSVSEYNKFIAYVSTLMAAGAICFLMVRYYCVGIGMRKF</sequence>
<feature type="transmembrane region" description="Helical" evidence="3">
    <location>
        <begin position="171"/>
        <end position="188"/>
    </location>
</feature>
<feature type="transmembrane region" description="Helical" evidence="3">
    <location>
        <begin position="407"/>
        <end position="430"/>
    </location>
</feature>
<name>A0A7H9B7K8_ZYGMR</name>
<gene>
    <name evidence="5" type="ORF">HG535_0F02230</name>
</gene>
<dbReference type="OrthoDB" id="6509908at2759"/>
<dbReference type="GO" id="GO:0016020">
    <property type="term" value="C:membrane"/>
    <property type="evidence" value="ECO:0007669"/>
    <property type="project" value="UniProtKB-SubCell"/>
</dbReference>
<keyword evidence="3" id="KW-0812">Transmembrane</keyword>
<dbReference type="InterPro" id="IPR036259">
    <property type="entry name" value="MFS_trans_sf"/>
</dbReference>
<evidence type="ECO:0000256" key="1">
    <source>
        <dbReference type="ARBA" id="ARBA00004141"/>
    </source>
</evidence>
<evidence type="ECO:0000256" key="2">
    <source>
        <dbReference type="ARBA" id="ARBA00006727"/>
    </source>
</evidence>
<feature type="transmembrane region" description="Helical" evidence="3">
    <location>
        <begin position="228"/>
        <end position="248"/>
    </location>
</feature>
<feature type="transmembrane region" description="Helical" evidence="3">
    <location>
        <begin position="101"/>
        <end position="122"/>
    </location>
</feature>
<dbReference type="GO" id="GO:0022857">
    <property type="term" value="F:transmembrane transporter activity"/>
    <property type="evidence" value="ECO:0007669"/>
    <property type="project" value="InterPro"/>
</dbReference>
<feature type="transmembrane region" description="Helical" evidence="3">
    <location>
        <begin position="349"/>
        <end position="368"/>
    </location>
</feature>
<dbReference type="PROSITE" id="PS50850">
    <property type="entry name" value="MFS"/>
    <property type="match status" value="1"/>
</dbReference>
<accession>A0A7H9B7K8</accession>
<feature type="transmembrane region" description="Helical" evidence="3">
    <location>
        <begin position="316"/>
        <end position="337"/>
    </location>
</feature>
<dbReference type="EMBL" id="CP058609">
    <property type="protein sequence ID" value="QLG73712.1"/>
    <property type="molecule type" value="Genomic_DNA"/>
</dbReference>
<feature type="transmembrane region" description="Helical" evidence="3">
    <location>
        <begin position="142"/>
        <end position="164"/>
    </location>
</feature>
<dbReference type="GO" id="GO:0032218">
    <property type="term" value="P:riboflavin transport"/>
    <property type="evidence" value="ECO:0007669"/>
    <property type="project" value="TreeGrafter"/>
</dbReference>
<organism evidence="5 6">
    <name type="scientific">Zygotorulaspora mrakii</name>
    <name type="common">Zygosaccharomyces mrakii</name>
    <dbReference type="NCBI Taxonomy" id="42260"/>
    <lineage>
        <taxon>Eukaryota</taxon>
        <taxon>Fungi</taxon>
        <taxon>Dikarya</taxon>
        <taxon>Ascomycota</taxon>
        <taxon>Saccharomycotina</taxon>
        <taxon>Saccharomycetes</taxon>
        <taxon>Saccharomycetales</taxon>
        <taxon>Saccharomycetaceae</taxon>
        <taxon>Zygotorulaspora</taxon>
    </lineage>
</organism>
<dbReference type="AlphaFoldDB" id="A0A7H9B7K8"/>
<comment type="subcellular location">
    <subcellularLocation>
        <location evidence="1">Membrane</location>
        <topology evidence="1">Multi-pass membrane protein</topology>
    </subcellularLocation>
</comment>
<dbReference type="InterPro" id="IPR050327">
    <property type="entry name" value="Proton-linked_MCT"/>
</dbReference>
<feature type="domain" description="Major facilitator superfamily (MFS) profile" evidence="4">
    <location>
        <begin position="100"/>
        <end position="498"/>
    </location>
</feature>
<evidence type="ECO:0000259" key="4">
    <source>
        <dbReference type="PROSITE" id="PS50850"/>
    </source>
</evidence>
<feature type="transmembrane region" description="Helical" evidence="3">
    <location>
        <begin position="380"/>
        <end position="401"/>
    </location>
</feature>
<dbReference type="PANTHER" id="PTHR11360">
    <property type="entry name" value="MONOCARBOXYLATE TRANSPORTER"/>
    <property type="match status" value="1"/>
</dbReference>
<dbReference type="RefSeq" id="XP_037145438.1">
    <property type="nucleotide sequence ID" value="XM_037289543.1"/>
</dbReference>
<keyword evidence="3" id="KW-1133">Transmembrane helix</keyword>
<dbReference type="Gene3D" id="1.20.1250.20">
    <property type="entry name" value="MFS general substrate transporter like domains"/>
    <property type="match status" value="2"/>
</dbReference>
<evidence type="ECO:0000313" key="6">
    <source>
        <dbReference type="Proteomes" id="UP000509704"/>
    </source>
</evidence>
<dbReference type="Pfam" id="PF07690">
    <property type="entry name" value="MFS_1"/>
    <property type="match status" value="1"/>
</dbReference>
<dbReference type="CDD" id="cd17352">
    <property type="entry name" value="MFS_MCT_SLC16"/>
    <property type="match status" value="1"/>
</dbReference>
<dbReference type="SUPFAM" id="SSF103473">
    <property type="entry name" value="MFS general substrate transporter"/>
    <property type="match status" value="1"/>
</dbReference>
<dbReference type="KEGG" id="zmk:HG535_0F02230"/>
<feature type="transmembrane region" description="Helical" evidence="3">
    <location>
        <begin position="260"/>
        <end position="280"/>
    </location>
</feature>